<feature type="region of interest" description="Disordered" evidence="1">
    <location>
        <begin position="1"/>
        <end position="79"/>
    </location>
</feature>
<dbReference type="AlphaFoldDB" id="A0A1I1SFX4"/>
<gene>
    <name evidence="2" type="ORF">SAMN02745121_00009</name>
</gene>
<evidence type="ECO:0000313" key="2">
    <source>
        <dbReference type="EMBL" id="SFD45385.1"/>
    </source>
</evidence>
<protein>
    <submittedName>
        <fullName evidence="2">Uncharacterized protein</fullName>
    </submittedName>
</protein>
<organism evidence="2 3">
    <name type="scientific">Nannocystis exedens</name>
    <dbReference type="NCBI Taxonomy" id="54"/>
    <lineage>
        <taxon>Bacteria</taxon>
        <taxon>Pseudomonadati</taxon>
        <taxon>Myxococcota</taxon>
        <taxon>Polyangia</taxon>
        <taxon>Nannocystales</taxon>
        <taxon>Nannocystaceae</taxon>
        <taxon>Nannocystis</taxon>
    </lineage>
</organism>
<feature type="compositionally biased region" description="Basic and acidic residues" evidence="1">
    <location>
        <begin position="7"/>
        <end position="24"/>
    </location>
</feature>
<proteinExistence type="predicted"/>
<evidence type="ECO:0000313" key="3">
    <source>
        <dbReference type="Proteomes" id="UP000199400"/>
    </source>
</evidence>
<name>A0A1I1SFX4_9BACT</name>
<reference evidence="3" key="1">
    <citation type="submission" date="2016-10" db="EMBL/GenBank/DDBJ databases">
        <authorList>
            <person name="Varghese N."/>
            <person name="Submissions S."/>
        </authorList>
    </citation>
    <scope>NUCLEOTIDE SEQUENCE [LARGE SCALE GENOMIC DNA]</scope>
    <source>
        <strain evidence="3">ATCC 25963</strain>
    </source>
</reference>
<dbReference type="STRING" id="54.SAMN02745121_00009"/>
<evidence type="ECO:0000256" key="1">
    <source>
        <dbReference type="SAM" id="MobiDB-lite"/>
    </source>
</evidence>
<accession>A0A1I1SFX4</accession>
<sequence>MPVRGMGRVDREIGVRDGGPRREVAFGGHALPPAVSATRSAARDRAARSRPASTCCGRRERDVDRRRDAPVGVGARGMS</sequence>
<dbReference type="Proteomes" id="UP000199400">
    <property type="component" value="Unassembled WGS sequence"/>
</dbReference>
<feature type="compositionally biased region" description="Basic and acidic residues" evidence="1">
    <location>
        <begin position="57"/>
        <end position="69"/>
    </location>
</feature>
<dbReference type="EMBL" id="FOMX01000002">
    <property type="protein sequence ID" value="SFD45385.1"/>
    <property type="molecule type" value="Genomic_DNA"/>
</dbReference>
<keyword evidence="3" id="KW-1185">Reference proteome</keyword>